<dbReference type="InterPro" id="IPR009057">
    <property type="entry name" value="Homeodomain-like_sf"/>
</dbReference>
<evidence type="ECO:0000313" key="6">
    <source>
        <dbReference type="EMBL" id="KAF6155211.1"/>
    </source>
</evidence>
<comment type="caution">
    <text evidence="6">The sequence shown here is derived from an EMBL/GenBank/DDBJ whole genome shotgun (WGS) entry which is preliminary data.</text>
</comment>
<dbReference type="PROSITE" id="PS51294">
    <property type="entry name" value="HTH_MYB"/>
    <property type="match status" value="1"/>
</dbReference>
<feature type="compositionally biased region" description="Basic and acidic residues" evidence="4">
    <location>
        <begin position="281"/>
        <end position="290"/>
    </location>
</feature>
<accession>A0A7J7MK05</accession>
<keyword evidence="7" id="KW-1185">Reference proteome</keyword>
<dbReference type="PANTHER" id="PTHR31499:SF79">
    <property type="entry name" value="HTH MYB-TYPE DOMAIN-CONTAINING PROTEIN"/>
    <property type="match status" value="1"/>
</dbReference>
<organism evidence="6 7">
    <name type="scientific">Kingdonia uniflora</name>
    <dbReference type="NCBI Taxonomy" id="39325"/>
    <lineage>
        <taxon>Eukaryota</taxon>
        <taxon>Viridiplantae</taxon>
        <taxon>Streptophyta</taxon>
        <taxon>Embryophyta</taxon>
        <taxon>Tracheophyta</taxon>
        <taxon>Spermatophyta</taxon>
        <taxon>Magnoliopsida</taxon>
        <taxon>Ranunculales</taxon>
        <taxon>Circaeasteraceae</taxon>
        <taxon>Kingdonia</taxon>
    </lineage>
</organism>
<name>A0A7J7MK05_9MAGN</name>
<dbReference type="Pfam" id="PF00249">
    <property type="entry name" value="Myb_DNA-binding"/>
    <property type="match status" value="1"/>
</dbReference>
<evidence type="ECO:0000256" key="1">
    <source>
        <dbReference type="ARBA" id="ARBA00023015"/>
    </source>
</evidence>
<dbReference type="NCBIfam" id="TIGR01557">
    <property type="entry name" value="myb_SHAQKYF"/>
    <property type="match status" value="1"/>
</dbReference>
<dbReference type="EMBL" id="JACGCM010001428">
    <property type="protein sequence ID" value="KAF6155211.1"/>
    <property type="molecule type" value="Genomic_DNA"/>
</dbReference>
<dbReference type="OrthoDB" id="551907at2759"/>
<dbReference type="PANTHER" id="PTHR31499">
    <property type="entry name" value="MYB FAMILY TRANSCRIPTION FACTOR PHL11"/>
    <property type="match status" value="1"/>
</dbReference>
<protein>
    <recommendedName>
        <fullName evidence="5">HTH myb-type domain-containing protein</fullName>
    </recommendedName>
</protein>
<evidence type="ECO:0000313" key="7">
    <source>
        <dbReference type="Proteomes" id="UP000541444"/>
    </source>
</evidence>
<dbReference type="InterPro" id="IPR001005">
    <property type="entry name" value="SANT/Myb"/>
</dbReference>
<gene>
    <name evidence="6" type="ORF">GIB67_019737</name>
</gene>
<dbReference type="Proteomes" id="UP000541444">
    <property type="component" value="Unassembled WGS sequence"/>
</dbReference>
<dbReference type="InterPro" id="IPR006447">
    <property type="entry name" value="Myb_dom_plants"/>
</dbReference>
<evidence type="ECO:0000256" key="4">
    <source>
        <dbReference type="SAM" id="MobiDB-lite"/>
    </source>
</evidence>
<keyword evidence="3" id="KW-0539">Nucleus</keyword>
<feature type="compositionally biased region" description="Basic and acidic residues" evidence="4">
    <location>
        <begin position="147"/>
        <end position="160"/>
    </location>
</feature>
<dbReference type="InterPro" id="IPR017930">
    <property type="entry name" value="Myb_dom"/>
</dbReference>
<dbReference type="GO" id="GO:0003677">
    <property type="term" value="F:DNA binding"/>
    <property type="evidence" value="ECO:0007669"/>
    <property type="project" value="InterPro"/>
</dbReference>
<feature type="region of interest" description="Disordered" evidence="4">
    <location>
        <begin position="243"/>
        <end position="304"/>
    </location>
</feature>
<dbReference type="Pfam" id="PF14379">
    <property type="entry name" value="Myb_CC_LHEQLE"/>
    <property type="match status" value="1"/>
</dbReference>
<dbReference type="InterPro" id="IPR025756">
    <property type="entry name" value="Myb_CC_LHEQLE"/>
</dbReference>
<sequence length="304" mass="34262">MMNNNISETDDGLTSVEKMQLHFLSQELDLPSHHIPLVNVNEFYDAPQLPTITFTCNQEDHLLPPIDNHLHPIPTHVPAAAALNKPRIRWTPELHERFIEAVNMLDGSEKATPKGILKLMNVEGLTIYHVKSHLQKYRLAKYIPETKEDKEASCSEEKGNRTASSSNEHMISGTQVTESLRMQMKVQKQLHEQLEIQRGLQLRIQEHASYLQRIMEEQQKAAGITLPSTHKLPLSPREVHTDFGLGPSSAPTEAISKADSVSSPLHLKHKTTNFSEAEPSQDCKRLRLDPDPEISLDEPVVQGP</sequence>
<dbReference type="SUPFAM" id="SSF46689">
    <property type="entry name" value="Homeodomain-like"/>
    <property type="match status" value="1"/>
</dbReference>
<evidence type="ECO:0000256" key="2">
    <source>
        <dbReference type="ARBA" id="ARBA00023163"/>
    </source>
</evidence>
<evidence type="ECO:0000259" key="5">
    <source>
        <dbReference type="PROSITE" id="PS51294"/>
    </source>
</evidence>
<dbReference type="AlphaFoldDB" id="A0A7J7MK05"/>
<feature type="region of interest" description="Disordered" evidence="4">
    <location>
        <begin position="147"/>
        <end position="167"/>
    </location>
</feature>
<dbReference type="GO" id="GO:0003700">
    <property type="term" value="F:DNA-binding transcription factor activity"/>
    <property type="evidence" value="ECO:0007669"/>
    <property type="project" value="InterPro"/>
</dbReference>
<reference evidence="6 7" key="1">
    <citation type="journal article" date="2020" name="IScience">
        <title>Genome Sequencing of the Endangered Kingdonia uniflora (Circaeasteraceae, Ranunculales) Reveals Potential Mechanisms of Evolutionary Specialization.</title>
        <authorList>
            <person name="Sun Y."/>
            <person name="Deng T."/>
            <person name="Zhang A."/>
            <person name="Moore M.J."/>
            <person name="Landis J.B."/>
            <person name="Lin N."/>
            <person name="Zhang H."/>
            <person name="Zhang X."/>
            <person name="Huang J."/>
            <person name="Zhang X."/>
            <person name="Sun H."/>
            <person name="Wang H."/>
        </authorList>
    </citation>
    <scope>NUCLEOTIDE SEQUENCE [LARGE SCALE GENOMIC DNA]</scope>
    <source>
        <strain evidence="6">TB1705</strain>
        <tissue evidence="6">Leaf</tissue>
    </source>
</reference>
<feature type="domain" description="HTH myb-type" evidence="5">
    <location>
        <begin position="84"/>
        <end position="142"/>
    </location>
</feature>
<dbReference type="InterPro" id="IPR046955">
    <property type="entry name" value="PHR1-like"/>
</dbReference>
<keyword evidence="1" id="KW-0805">Transcription regulation</keyword>
<dbReference type="Gene3D" id="1.10.10.60">
    <property type="entry name" value="Homeodomain-like"/>
    <property type="match status" value="1"/>
</dbReference>
<evidence type="ECO:0000256" key="3">
    <source>
        <dbReference type="ARBA" id="ARBA00023242"/>
    </source>
</evidence>
<proteinExistence type="predicted"/>
<dbReference type="FunFam" id="1.10.10.60:FF:000002">
    <property type="entry name" value="Myb family transcription factor"/>
    <property type="match status" value="1"/>
</dbReference>
<keyword evidence="2" id="KW-0804">Transcription</keyword>